<sequence length="91" mass="9756">MVRKTVAQLVEQPCRQVAGSQAMPKAWPSGMTRALRRIADPIPAGQVIHRPLKAKQDTVLNPRPALPVATAQGVVSLGAGVREESRQARLA</sequence>
<reference evidence="1" key="1">
    <citation type="journal article" date="2015" name="Nature">
        <title>Complex archaea that bridge the gap between prokaryotes and eukaryotes.</title>
        <authorList>
            <person name="Spang A."/>
            <person name="Saw J.H."/>
            <person name="Jorgensen S.L."/>
            <person name="Zaremba-Niedzwiedzka K."/>
            <person name="Martijn J."/>
            <person name="Lind A.E."/>
            <person name="van Eijk R."/>
            <person name="Schleper C."/>
            <person name="Guy L."/>
            <person name="Ettema T.J."/>
        </authorList>
    </citation>
    <scope>NUCLEOTIDE SEQUENCE</scope>
</reference>
<gene>
    <name evidence="1" type="ORF">LCGC14_0111690</name>
</gene>
<proteinExistence type="predicted"/>
<comment type="caution">
    <text evidence="1">The sequence shown here is derived from an EMBL/GenBank/DDBJ whole genome shotgun (WGS) entry which is preliminary data.</text>
</comment>
<organism evidence="1">
    <name type="scientific">marine sediment metagenome</name>
    <dbReference type="NCBI Taxonomy" id="412755"/>
    <lineage>
        <taxon>unclassified sequences</taxon>
        <taxon>metagenomes</taxon>
        <taxon>ecological metagenomes</taxon>
    </lineage>
</organism>
<evidence type="ECO:0000313" key="1">
    <source>
        <dbReference type="EMBL" id="KKO01818.1"/>
    </source>
</evidence>
<protein>
    <submittedName>
        <fullName evidence="1">Uncharacterized protein</fullName>
    </submittedName>
</protein>
<accession>A0A0F9VPJ1</accession>
<dbReference type="AlphaFoldDB" id="A0A0F9VPJ1"/>
<name>A0A0F9VPJ1_9ZZZZ</name>
<dbReference type="EMBL" id="LAZR01000033">
    <property type="protein sequence ID" value="KKO01818.1"/>
    <property type="molecule type" value="Genomic_DNA"/>
</dbReference>